<keyword evidence="1" id="KW-0472">Membrane</keyword>
<evidence type="ECO:0008006" key="4">
    <source>
        <dbReference type="Google" id="ProtNLM"/>
    </source>
</evidence>
<dbReference type="AlphaFoldDB" id="A0A7X0NEX3"/>
<keyword evidence="3" id="KW-1185">Reference proteome</keyword>
<proteinExistence type="predicted"/>
<dbReference type="EMBL" id="JACHHU010000003">
    <property type="protein sequence ID" value="MBB6542202.1"/>
    <property type="molecule type" value="Genomic_DNA"/>
</dbReference>
<keyword evidence="1" id="KW-1133">Transmembrane helix</keyword>
<sequence length="180" mass="20421">MFKFFFQLIDKALFTVMFLVGVQLPAFINAYRQRLSGHLNEAQEQLTQYQAIADMQYQGSIDKLIVAFKSNSDNAIQQMSNVIANSVESVNTYQQQLFNLENANYLQRVFYFITQMDVEKALETLDRFVPAIPLELNAIITGVILSLLLSGLLNLIFIGGKKLTVKKKATQIQSTKKAQE</sequence>
<protein>
    <recommendedName>
        <fullName evidence="4">DUF2937 family protein</fullName>
    </recommendedName>
</protein>
<accession>A0A7X0NEX3</accession>
<dbReference type="InterPro" id="IPR022584">
    <property type="entry name" value="DUF2937"/>
</dbReference>
<feature type="transmembrane region" description="Helical" evidence="1">
    <location>
        <begin position="136"/>
        <end position="158"/>
    </location>
</feature>
<keyword evidence="1" id="KW-0812">Transmembrane</keyword>
<comment type="caution">
    <text evidence="2">The sequence shown here is derived from an EMBL/GenBank/DDBJ whole genome shotgun (WGS) entry which is preliminary data.</text>
</comment>
<dbReference type="Pfam" id="PF11157">
    <property type="entry name" value="DUF2937"/>
    <property type="match status" value="1"/>
</dbReference>
<organism evidence="2 3">
    <name type="scientific">Thalassotalea piscium</name>
    <dbReference type="NCBI Taxonomy" id="1230533"/>
    <lineage>
        <taxon>Bacteria</taxon>
        <taxon>Pseudomonadati</taxon>
        <taxon>Pseudomonadota</taxon>
        <taxon>Gammaproteobacteria</taxon>
        <taxon>Alteromonadales</taxon>
        <taxon>Colwelliaceae</taxon>
        <taxon>Thalassotalea</taxon>
    </lineage>
</organism>
<reference evidence="2 3" key="1">
    <citation type="submission" date="2020-08" db="EMBL/GenBank/DDBJ databases">
        <title>Genomic Encyclopedia of Type Strains, Phase IV (KMG-IV): sequencing the most valuable type-strain genomes for metagenomic binning, comparative biology and taxonomic classification.</title>
        <authorList>
            <person name="Goeker M."/>
        </authorList>
    </citation>
    <scope>NUCLEOTIDE SEQUENCE [LARGE SCALE GENOMIC DNA]</scope>
    <source>
        <strain evidence="2 3">DSM 26287</strain>
    </source>
</reference>
<gene>
    <name evidence="2" type="ORF">HNQ55_000680</name>
</gene>
<name>A0A7X0NEX3_9GAMM</name>
<evidence type="ECO:0000313" key="3">
    <source>
        <dbReference type="Proteomes" id="UP000537141"/>
    </source>
</evidence>
<dbReference type="Proteomes" id="UP000537141">
    <property type="component" value="Unassembled WGS sequence"/>
</dbReference>
<dbReference type="RefSeq" id="WP_184422570.1">
    <property type="nucleotide sequence ID" value="NZ_AP027362.1"/>
</dbReference>
<evidence type="ECO:0000256" key="1">
    <source>
        <dbReference type="SAM" id="Phobius"/>
    </source>
</evidence>
<evidence type="ECO:0000313" key="2">
    <source>
        <dbReference type="EMBL" id="MBB6542202.1"/>
    </source>
</evidence>